<feature type="binding site" evidence="10 11">
    <location>
        <position position="563"/>
    </location>
    <ligand>
        <name>5-methyltetrahydropteroyltri-L-glutamate</name>
        <dbReference type="ChEBI" id="CHEBI:58207"/>
    </ligand>
</feature>
<evidence type="ECO:0000256" key="6">
    <source>
        <dbReference type="ARBA" id="ARBA00022679"/>
    </source>
</evidence>
<evidence type="ECO:0000259" key="15">
    <source>
        <dbReference type="Pfam" id="PF08267"/>
    </source>
</evidence>
<evidence type="ECO:0000313" key="16">
    <source>
        <dbReference type="EMBL" id="MBR0561108.1"/>
    </source>
</evidence>
<dbReference type="PANTHER" id="PTHR30519">
    <property type="entry name" value="5-METHYLTETRAHYDROPTEROYLTRIGLUTAMATE--HOMOCYSTEINE METHYLTRANSFERASE"/>
    <property type="match status" value="1"/>
</dbReference>
<dbReference type="NCBIfam" id="TIGR01371">
    <property type="entry name" value="met_syn_B12ind"/>
    <property type="match status" value="1"/>
</dbReference>
<dbReference type="InterPro" id="IPR006276">
    <property type="entry name" value="Cobalamin-indep_Met_synthase"/>
</dbReference>
<evidence type="ECO:0000313" key="17">
    <source>
        <dbReference type="EMBL" id="MBS7458101.1"/>
    </source>
</evidence>
<evidence type="ECO:0000259" key="14">
    <source>
        <dbReference type="Pfam" id="PF01717"/>
    </source>
</evidence>
<comment type="caution">
    <text evidence="16">The sequence shown here is derived from an EMBL/GenBank/DDBJ whole genome shotgun (WGS) entry which is preliminary data.</text>
</comment>
<dbReference type="Proteomes" id="UP000675747">
    <property type="component" value="Unassembled WGS sequence"/>
</dbReference>
<feature type="binding site" evidence="12">
    <location>
        <position position="667"/>
    </location>
    <ligand>
        <name>Zn(2+)</name>
        <dbReference type="ChEBI" id="CHEBI:29105"/>
        <label>1</label>
        <note>catalytic</note>
    </ligand>
</feature>
<keyword evidence="4 10" id="KW-0489">Methyltransferase</keyword>
<keyword evidence="5 10" id="KW-0028">Amino-acid biosynthesis</keyword>
<evidence type="ECO:0000256" key="13">
    <source>
        <dbReference type="PIRSR" id="PIRSR000382-3"/>
    </source>
</evidence>
<dbReference type="InterPro" id="IPR013215">
    <property type="entry name" value="Cbl-indep_Met_Synth_N"/>
</dbReference>
<feature type="domain" description="Cobalamin-independent methionine synthase MetE N-terminal" evidence="15">
    <location>
        <begin position="6"/>
        <end position="313"/>
    </location>
</feature>
<dbReference type="UniPathway" id="UPA00051">
    <property type="reaction ID" value="UER00082"/>
</dbReference>
<feature type="binding site" evidence="10 11">
    <location>
        <position position="486"/>
    </location>
    <ligand>
        <name>L-methionine</name>
        <dbReference type="ChEBI" id="CHEBI:57844"/>
    </ligand>
</feature>
<dbReference type="SUPFAM" id="SSF51726">
    <property type="entry name" value="UROD/MetE-like"/>
    <property type="match status" value="2"/>
</dbReference>
<dbReference type="EMBL" id="JAGQFT010000003">
    <property type="protein sequence ID" value="MBR0561108.1"/>
    <property type="molecule type" value="Genomic_DNA"/>
</dbReference>
<dbReference type="InterPro" id="IPR038071">
    <property type="entry name" value="UROD/MetE-like_sf"/>
</dbReference>
<evidence type="ECO:0000256" key="12">
    <source>
        <dbReference type="PIRSR" id="PIRSR000382-2"/>
    </source>
</evidence>
<evidence type="ECO:0000256" key="5">
    <source>
        <dbReference type="ARBA" id="ARBA00022605"/>
    </source>
</evidence>
<comment type="cofactor">
    <cofactor evidence="12">
        <name>Zn(2+)</name>
        <dbReference type="ChEBI" id="CHEBI:29105"/>
    </cofactor>
    <text evidence="12">Binds 2 Zn(2+) ions per subunit.</text>
</comment>
<evidence type="ECO:0000256" key="8">
    <source>
        <dbReference type="ARBA" id="ARBA00022833"/>
    </source>
</evidence>
<dbReference type="EC" id="2.1.1.14" evidence="10"/>
<comment type="cofactor">
    <cofactor evidence="10">
        <name>Zn(2+)</name>
        <dbReference type="ChEBI" id="CHEBI:29105"/>
    </cofactor>
    <text evidence="10">Binds 1 zinc ion per subunit.</text>
</comment>
<feature type="binding site" evidence="10">
    <location>
        <position position="643"/>
    </location>
    <ligand>
        <name>Zn(2+)</name>
        <dbReference type="ChEBI" id="CHEBI:29105"/>
        <note>catalytic</note>
    </ligand>
</feature>
<keyword evidence="6 10" id="KW-0808">Transferase</keyword>
<dbReference type="GO" id="GO:0009086">
    <property type="term" value="P:methionine biosynthetic process"/>
    <property type="evidence" value="ECO:0007669"/>
    <property type="project" value="UniProtKB-UniRule"/>
</dbReference>
<feature type="binding site" evidence="10 11">
    <location>
        <begin position="517"/>
        <end position="518"/>
    </location>
    <ligand>
        <name>5-methyltetrahydropteroyltri-L-glutamate</name>
        <dbReference type="ChEBI" id="CHEBI:58207"/>
    </ligand>
</feature>
<dbReference type="EMBL" id="JAGQFT020000009">
    <property type="protein sequence ID" value="MBS7458101.1"/>
    <property type="molecule type" value="Genomic_DNA"/>
</dbReference>
<dbReference type="RefSeq" id="WP_211925078.1">
    <property type="nucleotide sequence ID" value="NZ_JAGQFT020000009.1"/>
</dbReference>
<evidence type="ECO:0000256" key="3">
    <source>
        <dbReference type="ARBA" id="ARBA00009553"/>
    </source>
</evidence>
<keyword evidence="10" id="KW-0677">Repeat</keyword>
<name>A0A8J7VSQ0_9GAMM</name>
<feature type="binding site" evidence="10">
    <location>
        <position position="645"/>
    </location>
    <ligand>
        <name>Zn(2+)</name>
        <dbReference type="ChEBI" id="CHEBI:29105"/>
        <note>catalytic</note>
    </ligand>
</feature>
<feature type="binding site" evidence="10">
    <location>
        <position position="607"/>
    </location>
    <ligand>
        <name>5-methyltetrahydropteroyltri-L-glutamate</name>
        <dbReference type="ChEBI" id="CHEBI:58207"/>
    </ligand>
</feature>
<evidence type="ECO:0000256" key="1">
    <source>
        <dbReference type="ARBA" id="ARBA00002777"/>
    </source>
</evidence>
<reference evidence="16" key="2">
    <citation type="submission" date="2021-04" db="EMBL/GenBank/DDBJ databases">
        <authorList>
            <person name="Karlyshev A.V."/>
        </authorList>
    </citation>
    <scope>NUCLEOTIDE SEQUENCE</scope>
    <source>
        <strain evidence="16">LMG 29479</strain>
    </source>
</reference>
<evidence type="ECO:0000256" key="11">
    <source>
        <dbReference type="PIRSR" id="PIRSR000382-1"/>
    </source>
</evidence>
<dbReference type="NCBIfam" id="NF003556">
    <property type="entry name" value="PRK05222.1"/>
    <property type="match status" value="1"/>
</dbReference>
<dbReference type="Gene3D" id="3.20.20.210">
    <property type="match status" value="2"/>
</dbReference>
<feature type="active site" description="Proton donor" evidence="10 13">
    <location>
        <position position="696"/>
    </location>
</feature>
<comment type="catalytic activity">
    <reaction evidence="10">
        <text>5-methyltetrahydropteroyltri-L-glutamate + L-homocysteine = tetrahydropteroyltri-L-glutamate + L-methionine</text>
        <dbReference type="Rhea" id="RHEA:21196"/>
        <dbReference type="ChEBI" id="CHEBI:57844"/>
        <dbReference type="ChEBI" id="CHEBI:58140"/>
        <dbReference type="ChEBI" id="CHEBI:58199"/>
        <dbReference type="ChEBI" id="CHEBI:58207"/>
        <dbReference type="EC" id="2.1.1.14"/>
    </reaction>
</comment>
<dbReference type="GO" id="GO:0008270">
    <property type="term" value="F:zinc ion binding"/>
    <property type="evidence" value="ECO:0007669"/>
    <property type="project" value="InterPro"/>
</dbReference>
<dbReference type="CDD" id="cd03311">
    <property type="entry name" value="CIMS_C_terminal_like"/>
    <property type="match status" value="1"/>
</dbReference>
<evidence type="ECO:0000256" key="9">
    <source>
        <dbReference type="ARBA" id="ARBA00023167"/>
    </source>
</evidence>
<feature type="binding site" evidence="10 11">
    <location>
        <begin position="433"/>
        <end position="435"/>
    </location>
    <ligand>
        <name>L-methionine</name>
        <dbReference type="ChEBI" id="CHEBI:57844"/>
    </ligand>
</feature>
<feature type="binding site" evidence="10 11">
    <location>
        <position position="601"/>
    </location>
    <ligand>
        <name>L-methionine</name>
        <dbReference type="ChEBI" id="CHEBI:57844"/>
    </ligand>
</feature>
<feature type="binding site" evidence="10">
    <location>
        <position position="116"/>
    </location>
    <ligand>
        <name>5-methyltetrahydropteroyltri-L-glutamate</name>
        <dbReference type="ChEBI" id="CHEBI:58207"/>
    </ligand>
</feature>
<feature type="binding site" evidence="10">
    <location>
        <begin position="16"/>
        <end position="19"/>
    </location>
    <ligand>
        <name>5-methyltetrahydropteroyltri-L-glutamate</name>
        <dbReference type="ChEBI" id="CHEBI:58207"/>
    </ligand>
</feature>
<keyword evidence="8 10" id="KW-0862">Zinc</keyword>
<proteinExistence type="inferred from homology"/>
<gene>
    <name evidence="10 16" type="primary">metE</name>
    <name evidence="16" type="ORF">KB893_01035</name>
    <name evidence="17" type="ORF">KB893_013255</name>
</gene>
<feature type="binding site" evidence="11">
    <location>
        <position position="19"/>
    </location>
    <ligand>
        <name>5-methyltetrahydropteroyltri-L-glutamate</name>
        <dbReference type="ChEBI" id="CHEBI:58207"/>
    </ligand>
</feature>
<feature type="binding site" evidence="12">
    <location>
        <position position="645"/>
    </location>
    <ligand>
        <name>Zn(2+)</name>
        <dbReference type="ChEBI" id="CHEBI:29105"/>
        <label>1</label>
        <note>catalytic</note>
    </ligand>
</feature>
<evidence type="ECO:0000256" key="7">
    <source>
        <dbReference type="ARBA" id="ARBA00022723"/>
    </source>
</evidence>
<dbReference type="AlphaFoldDB" id="A0A8J7VSQ0"/>
<evidence type="ECO:0000313" key="18">
    <source>
        <dbReference type="Proteomes" id="UP000675747"/>
    </source>
</evidence>
<dbReference type="CDD" id="cd03312">
    <property type="entry name" value="CIMS_N_terminal_like"/>
    <property type="match status" value="1"/>
</dbReference>
<evidence type="ECO:0000256" key="2">
    <source>
        <dbReference type="ARBA" id="ARBA00004681"/>
    </source>
</evidence>
<feature type="binding site" evidence="12">
    <location>
        <position position="643"/>
    </location>
    <ligand>
        <name>Zn(2+)</name>
        <dbReference type="ChEBI" id="CHEBI:29105"/>
        <label>1</label>
        <note>catalytic</note>
    </ligand>
</feature>
<accession>A0A8J7VSQ0</accession>
<feature type="binding site" evidence="10">
    <location>
        <position position="728"/>
    </location>
    <ligand>
        <name>Zn(2+)</name>
        <dbReference type="ChEBI" id="CHEBI:29105"/>
        <note>catalytic</note>
    </ligand>
</feature>
<dbReference type="Pfam" id="PF01717">
    <property type="entry name" value="Meth_synt_2"/>
    <property type="match status" value="1"/>
</dbReference>
<dbReference type="HAMAP" id="MF_00172">
    <property type="entry name" value="Meth_synth"/>
    <property type="match status" value="1"/>
</dbReference>
<evidence type="ECO:0000256" key="4">
    <source>
        <dbReference type="ARBA" id="ARBA00022603"/>
    </source>
</evidence>
<dbReference type="Pfam" id="PF08267">
    <property type="entry name" value="Meth_synt_1"/>
    <property type="match status" value="1"/>
</dbReference>
<keyword evidence="9 10" id="KW-0486">Methionine biosynthesis</keyword>
<comment type="function">
    <text evidence="1 10">Catalyzes the transfer of a methyl group from 5-methyltetrahydrofolate to homocysteine resulting in methionine formation.</text>
</comment>
<dbReference type="GO" id="GO:0032259">
    <property type="term" value="P:methylation"/>
    <property type="evidence" value="ECO:0007669"/>
    <property type="project" value="UniProtKB-KW"/>
</dbReference>
<feature type="domain" description="Cobalamin-independent methionine synthase MetE C-terminal/archaeal" evidence="14">
    <location>
        <begin position="428"/>
        <end position="750"/>
    </location>
</feature>
<organism evidence="16">
    <name type="scientific">Coralloluteibacterium stylophorae</name>
    <dbReference type="NCBI Taxonomy" id="1776034"/>
    <lineage>
        <taxon>Bacteria</taxon>
        <taxon>Pseudomonadati</taxon>
        <taxon>Pseudomonadota</taxon>
        <taxon>Gammaproteobacteria</taxon>
        <taxon>Lysobacterales</taxon>
        <taxon>Lysobacteraceae</taxon>
        <taxon>Coralloluteibacterium</taxon>
    </lineage>
</organism>
<comment type="pathway">
    <text evidence="2 10">Amino-acid biosynthesis; L-methionine biosynthesis via de novo pathway; L-methionine from L-homocysteine (MetE route): step 1/1.</text>
</comment>
<dbReference type="GO" id="GO:0003871">
    <property type="term" value="F:5-methyltetrahydropteroyltriglutamate-homocysteine S-methyltransferase activity"/>
    <property type="evidence" value="ECO:0007669"/>
    <property type="project" value="UniProtKB-UniRule"/>
</dbReference>
<dbReference type="PIRSF" id="PIRSF000382">
    <property type="entry name" value="MeTrfase_B12_ind"/>
    <property type="match status" value="1"/>
</dbReference>
<evidence type="ECO:0000256" key="10">
    <source>
        <dbReference type="HAMAP-Rule" id="MF_00172"/>
    </source>
</evidence>
<feature type="binding site" evidence="11">
    <location>
        <position position="121"/>
    </location>
    <ligand>
        <name>5-methyltetrahydropteroyltri-L-glutamate</name>
        <dbReference type="ChEBI" id="CHEBI:58207"/>
    </ligand>
</feature>
<feature type="binding site" evidence="10">
    <location>
        <position position="667"/>
    </location>
    <ligand>
        <name>Zn(2+)</name>
        <dbReference type="ChEBI" id="CHEBI:29105"/>
        <note>catalytic</note>
    </ligand>
</feature>
<dbReference type="InterPro" id="IPR002629">
    <property type="entry name" value="Met_Synth_C/arc"/>
</dbReference>
<keyword evidence="7 10" id="KW-0479">Metal-binding</keyword>
<feature type="binding site" evidence="10 11">
    <location>
        <begin position="433"/>
        <end position="435"/>
    </location>
    <ligand>
        <name>L-homocysteine</name>
        <dbReference type="ChEBI" id="CHEBI:58199"/>
    </ligand>
</feature>
<sequence>MSLVTLSGFPRIGRRRELKKALEAFWRGETDAAALAATAAALRLRHWRLARAAGADVVPVNDFSLYDHVLDTAVLFDAVPERFRALQAQDPLAAYFAMARGHKRDGLDLRALEMTKWFDTNYHYIVPELDAHTRFRLAGDKPLAELREARAAGLAARPVLLGPVSFLLLAKTTDGSEALDLLDGLLPAYRDLLAALHREGAEWVQLDEPCLVLDLSPAARAACLRAYAALADAGPKRLLASYFGALGDNLGLAAELPVDGLHVDLVRAPDQLDAVLDTLPAGRVLSAGVVDGRNVWASDPDAVLPRLERARERIGAGRLWIAPSCSLLHVPIDLDEETRLDPEVRAWLAFARQKIAECRDYADALAGAAVPALDARRRALARRRVAPQVRRADVRARVAALTPEASSRASGHAQRRRVQDARLALPPLPTTTIGSFPQTDALRRARADNRAGRLPDAGYRRVLEAEVERVVRAQEALGLDVLVHGEPERNDMVEYFGEQLDGYLFTKQGWVQSYGSRCVKPPVIVGDVARPAPMTVAWSTLAQSLTPKPMKGMLTGPVTMLQWSFVRDDLPRAEVCRQIALALRDEVLDLEAAGIGIVQIDEPALREGLPLRRADWPAYLAWAVEAFRISAGGVADETQIHTHMCYAEFNDIIEAVAALDADVISIETSRSRMELLGAFADFRYPNAIGPGVYDIHSPRVPEQAEIEALLARALEVLAPDQLWVNPDCGLKTRGWAEVEGALRRMVAAAHAVRARLAATA</sequence>
<feature type="binding site" evidence="10">
    <location>
        <position position="486"/>
    </location>
    <ligand>
        <name>L-homocysteine</name>
        <dbReference type="ChEBI" id="CHEBI:58199"/>
    </ligand>
</feature>
<reference evidence="17 18" key="1">
    <citation type="journal article" date="2021" name="Microbiol. Resour. Announc.">
        <title>Draft Genome Sequence of Coralloluteibacterium stylophorae LMG 29479T.</title>
        <authorList>
            <person name="Karlyshev A.V."/>
            <person name="Kudryashova E.B."/>
            <person name="Ariskina E.V."/>
            <person name="Conroy A.P."/>
            <person name="Abidueva E.Y."/>
        </authorList>
    </citation>
    <scope>NUCLEOTIDE SEQUENCE [LARGE SCALE GENOMIC DNA]</scope>
    <source>
        <strain evidence="17 18">LMG 29479</strain>
    </source>
</reference>
<protein>
    <recommendedName>
        <fullName evidence="10">5-methyltetrahydropteroyltriglutamate--homocysteine methyltransferase</fullName>
        <ecNumber evidence="10">2.1.1.14</ecNumber>
    </recommendedName>
    <alternativeName>
        <fullName evidence="10">Cobalamin-independent methionine synthase</fullName>
    </alternativeName>
    <alternativeName>
        <fullName evidence="10">Methionine synthase, vitamin-B12 independent isozyme</fullName>
    </alternativeName>
</protein>
<keyword evidence="18" id="KW-1185">Reference proteome</keyword>
<comment type="similarity">
    <text evidence="3 10">Belongs to the vitamin-B12 independent methionine synthase family.</text>
</comment>
<feature type="binding site" evidence="12">
    <location>
        <position position="728"/>
    </location>
    <ligand>
        <name>Zn(2+)</name>
        <dbReference type="ChEBI" id="CHEBI:29105"/>
        <label>1</label>
        <note>catalytic</note>
    </ligand>
</feature>
<feature type="binding site" evidence="10 11">
    <location>
        <position position="601"/>
    </location>
    <ligand>
        <name>L-homocysteine</name>
        <dbReference type="ChEBI" id="CHEBI:58199"/>
    </ligand>
</feature>